<proteinExistence type="predicted"/>
<dbReference type="HOGENOM" id="CLU_038835_0_0_1"/>
<evidence type="ECO:0000313" key="3">
    <source>
        <dbReference type="Proteomes" id="UP000019487"/>
    </source>
</evidence>
<accession>W9CST8</accession>
<gene>
    <name evidence="2" type="ORF">SBOR_1946</name>
</gene>
<keyword evidence="3" id="KW-1185">Reference proteome</keyword>
<dbReference type="AlphaFoldDB" id="W9CST8"/>
<dbReference type="OrthoDB" id="3537657at2759"/>
<comment type="caution">
    <text evidence="2">The sequence shown here is derived from an EMBL/GenBank/DDBJ whole genome shotgun (WGS) entry which is preliminary data.</text>
</comment>
<feature type="region of interest" description="Disordered" evidence="1">
    <location>
        <begin position="272"/>
        <end position="294"/>
    </location>
</feature>
<sequence length="524" mass="60901">MKPDMKPDRHLKREFEKDTSRLADLNRQYAAHEKILLENHYRSKIELEKIADEKQASFEKWKVFIKSAANTSTLPEPAEFKAIDNHGKRRSIKVGPRTSSHEMRKAISMHDASKYEEKRKREIAEWKRSREDFSARMSEILKKKNRILGLGSSDDHFVACFNDPTSNSHITPTRVVYHTFFRQPSPDKRLESENSRLSEELALFKRQLRELSEDYRSLEYEKDKLTQNNEALSDSLRSTQEFMRQIAENRDEQVQTNRKYAEENQRLKRALDSAQTQLRGNPRRVSFDDDDNDRLREENKNLSYSLAKIKRDREPHDILRDIGIETRLKFLQSCKAHEYPNIHHRAPYRMSSRGQPSLNIDFGAAVMSSGAGISFWGNVRVDAALLIINSHHRVKFDSTFEEIYGVALDEVVNGCGSKYERRSKMTEMVSLRGTMARMGCFSGHTPDRDADDRFLTLWEYCESEYEDVVRRTSTALQAAKTFSSNPEVIEACNSMRQICEAVVERVEIDRHHPYMSGGLNGTFI</sequence>
<dbReference type="Proteomes" id="UP000019487">
    <property type="component" value="Unassembled WGS sequence"/>
</dbReference>
<evidence type="ECO:0000256" key="1">
    <source>
        <dbReference type="SAM" id="MobiDB-lite"/>
    </source>
</evidence>
<dbReference type="EMBL" id="AYSA01000076">
    <property type="protein sequence ID" value="ESZ97664.1"/>
    <property type="molecule type" value="Genomic_DNA"/>
</dbReference>
<name>W9CST8_SCLBF</name>
<protein>
    <submittedName>
        <fullName evidence="2">Uncharacterized protein</fullName>
    </submittedName>
</protein>
<organism evidence="2 3">
    <name type="scientific">Sclerotinia borealis (strain F-4128)</name>
    <dbReference type="NCBI Taxonomy" id="1432307"/>
    <lineage>
        <taxon>Eukaryota</taxon>
        <taxon>Fungi</taxon>
        <taxon>Dikarya</taxon>
        <taxon>Ascomycota</taxon>
        <taxon>Pezizomycotina</taxon>
        <taxon>Leotiomycetes</taxon>
        <taxon>Helotiales</taxon>
        <taxon>Sclerotiniaceae</taxon>
        <taxon>Sclerotinia</taxon>
    </lineage>
</organism>
<evidence type="ECO:0000313" key="2">
    <source>
        <dbReference type="EMBL" id="ESZ97664.1"/>
    </source>
</evidence>
<reference evidence="2 3" key="1">
    <citation type="journal article" date="2014" name="Genome Announc.">
        <title>Draft genome sequence of Sclerotinia borealis, a psychrophilic plant pathogenic fungus.</title>
        <authorList>
            <person name="Mardanov A.V."/>
            <person name="Beletsky A.V."/>
            <person name="Kadnikov V.V."/>
            <person name="Ignatov A.N."/>
            <person name="Ravin N.V."/>
        </authorList>
    </citation>
    <scope>NUCLEOTIDE SEQUENCE [LARGE SCALE GENOMIC DNA]</scope>
    <source>
        <strain evidence="3">F-4157</strain>
    </source>
</reference>